<protein>
    <submittedName>
        <fullName evidence="1">Uncharacterized protein</fullName>
    </submittedName>
</protein>
<dbReference type="EMBL" id="RBIG01000002">
    <property type="protein sequence ID" value="RKQ70160.1"/>
    <property type="molecule type" value="Genomic_DNA"/>
</dbReference>
<reference evidence="1 2" key="1">
    <citation type="submission" date="2018-10" db="EMBL/GenBank/DDBJ databases">
        <title>Comparative analysis of microorganisms from saline springs in Andes Mountain Range, Colombia.</title>
        <authorList>
            <person name="Rubin E."/>
        </authorList>
    </citation>
    <scope>NUCLEOTIDE SEQUENCE [LARGE SCALE GENOMIC DNA]</scope>
    <source>
        <strain evidence="1 2">USBA 36</strain>
    </source>
</reference>
<proteinExistence type="predicted"/>
<name>A0A420WGN6_9PROT</name>
<dbReference type="AlphaFoldDB" id="A0A420WGN6"/>
<evidence type="ECO:0000313" key="2">
    <source>
        <dbReference type="Proteomes" id="UP000277424"/>
    </source>
</evidence>
<evidence type="ECO:0000313" key="1">
    <source>
        <dbReference type="EMBL" id="RKQ70160.1"/>
    </source>
</evidence>
<accession>A0A420WGN6</accession>
<dbReference type="Proteomes" id="UP000277424">
    <property type="component" value="Unassembled WGS sequence"/>
</dbReference>
<dbReference type="RefSeq" id="WP_121219782.1">
    <property type="nucleotide sequence ID" value="NZ_RBIG01000002.1"/>
</dbReference>
<organism evidence="1 2">
    <name type="scientific">Oceanibaculum indicum</name>
    <dbReference type="NCBI Taxonomy" id="526216"/>
    <lineage>
        <taxon>Bacteria</taxon>
        <taxon>Pseudomonadati</taxon>
        <taxon>Pseudomonadota</taxon>
        <taxon>Alphaproteobacteria</taxon>
        <taxon>Rhodospirillales</taxon>
        <taxon>Oceanibaculaceae</taxon>
        <taxon>Oceanibaculum</taxon>
    </lineage>
</organism>
<sequence length="117" mass="13015">MSDLRYPINSIVMAYDGRIGIVRAHYFYAPPASVTSVEAGWRTIIECHHRVWHYRSSQLTGMVTYPDTPPIRVIDGGRERLTPAQDFLACAKARLVPAGQRAMQPNSDPHNPGPEAA</sequence>
<gene>
    <name evidence="1" type="ORF">BCL74_2100</name>
</gene>
<comment type="caution">
    <text evidence="1">The sequence shown here is derived from an EMBL/GenBank/DDBJ whole genome shotgun (WGS) entry which is preliminary data.</text>
</comment>